<dbReference type="PANTHER" id="PTHR22604:SF105">
    <property type="entry name" value="TRANS-1,2-DIHYDROBENZENE-1,2-DIOL DEHYDROGENASE"/>
    <property type="match status" value="1"/>
</dbReference>
<protein>
    <submittedName>
        <fullName evidence="5">Gfo/Idh/MocA family oxidoreductase</fullName>
    </submittedName>
</protein>
<dbReference type="Proteomes" id="UP001501490">
    <property type="component" value="Unassembled WGS sequence"/>
</dbReference>
<evidence type="ECO:0000256" key="2">
    <source>
        <dbReference type="ARBA" id="ARBA00023002"/>
    </source>
</evidence>
<dbReference type="SUPFAM" id="SSF55347">
    <property type="entry name" value="Glyceraldehyde-3-phosphate dehydrogenase-like, C-terminal domain"/>
    <property type="match status" value="1"/>
</dbReference>
<dbReference type="SUPFAM" id="SSF51735">
    <property type="entry name" value="NAD(P)-binding Rossmann-fold domains"/>
    <property type="match status" value="1"/>
</dbReference>
<evidence type="ECO:0000313" key="5">
    <source>
        <dbReference type="EMBL" id="GAA3641699.1"/>
    </source>
</evidence>
<dbReference type="PANTHER" id="PTHR22604">
    <property type="entry name" value="OXIDOREDUCTASES"/>
    <property type="match status" value="1"/>
</dbReference>
<dbReference type="InterPro" id="IPR036291">
    <property type="entry name" value="NAD(P)-bd_dom_sf"/>
</dbReference>
<dbReference type="Gene3D" id="3.40.50.720">
    <property type="entry name" value="NAD(P)-binding Rossmann-like Domain"/>
    <property type="match status" value="1"/>
</dbReference>
<accession>A0ABP7AWG9</accession>
<dbReference type="Pfam" id="PF01408">
    <property type="entry name" value="GFO_IDH_MocA"/>
    <property type="match status" value="1"/>
</dbReference>
<gene>
    <name evidence="5" type="ORF">GCM10022236_50510</name>
</gene>
<evidence type="ECO:0000259" key="3">
    <source>
        <dbReference type="Pfam" id="PF01408"/>
    </source>
</evidence>
<evidence type="ECO:0000256" key="1">
    <source>
        <dbReference type="ARBA" id="ARBA00010928"/>
    </source>
</evidence>
<comment type="similarity">
    <text evidence="1">Belongs to the Gfo/Idh/MocA family.</text>
</comment>
<keyword evidence="2" id="KW-0560">Oxidoreductase</keyword>
<dbReference type="InterPro" id="IPR055170">
    <property type="entry name" value="GFO_IDH_MocA-like_dom"/>
</dbReference>
<reference evidence="6" key="1">
    <citation type="journal article" date="2019" name="Int. J. Syst. Evol. Microbiol.">
        <title>The Global Catalogue of Microorganisms (GCM) 10K type strain sequencing project: providing services to taxonomists for standard genome sequencing and annotation.</title>
        <authorList>
            <consortium name="The Broad Institute Genomics Platform"/>
            <consortium name="The Broad Institute Genome Sequencing Center for Infectious Disease"/>
            <person name="Wu L."/>
            <person name="Ma J."/>
        </authorList>
    </citation>
    <scope>NUCLEOTIDE SEQUENCE [LARGE SCALE GENOMIC DNA]</scope>
    <source>
        <strain evidence="6">JCM 16929</strain>
    </source>
</reference>
<feature type="domain" description="Gfo/Idh/MocA-like oxidoreductase N-terminal" evidence="3">
    <location>
        <begin position="8"/>
        <end position="124"/>
    </location>
</feature>
<evidence type="ECO:0000313" key="6">
    <source>
        <dbReference type="Proteomes" id="UP001501490"/>
    </source>
</evidence>
<evidence type="ECO:0000259" key="4">
    <source>
        <dbReference type="Pfam" id="PF22725"/>
    </source>
</evidence>
<name>A0ABP7AWG9_9ACTN</name>
<proteinExistence type="inferred from homology"/>
<dbReference type="RefSeq" id="WP_344809894.1">
    <property type="nucleotide sequence ID" value="NZ_BAABAB010000051.1"/>
</dbReference>
<dbReference type="Pfam" id="PF22725">
    <property type="entry name" value="GFO_IDH_MocA_C3"/>
    <property type="match status" value="1"/>
</dbReference>
<sequence length="333" mass="35461">MTVAERTRWGIVSTGHIASVFARDLALLTDEAELAAVSSRTRAKAESFAAEYGFARAYGSVEELAADPEIDAVYVGSVHNDHYLSARACLAAGKAVLVEKPLTVTAAEAEALVDLARERGAFLMEAVWNRTNPLLRKAAELVAAGEIGDVRHVQSSFGFAFDGGPSHRLLDPAQAGGAILDLGVYPVHGVDLFLGEPDGMEGFGAIGETGVDTHAAAVLTFAAREDRPAATATVACSLLTDLPTRLEVFGSRGSLVLDNFIKPDELRLVRERDGEPEVFLTQLPGQGYTFEAQEVMRCLRAGALESPLVPWASTLGAMRTLDRWLAAVAARRG</sequence>
<dbReference type="Gene3D" id="3.30.360.10">
    <property type="entry name" value="Dihydrodipicolinate Reductase, domain 2"/>
    <property type="match status" value="1"/>
</dbReference>
<dbReference type="InterPro" id="IPR000683">
    <property type="entry name" value="Gfo/Idh/MocA-like_OxRdtase_N"/>
</dbReference>
<organism evidence="5 6">
    <name type="scientific">Microlunatus ginsengisoli</name>
    <dbReference type="NCBI Taxonomy" id="363863"/>
    <lineage>
        <taxon>Bacteria</taxon>
        <taxon>Bacillati</taxon>
        <taxon>Actinomycetota</taxon>
        <taxon>Actinomycetes</taxon>
        <taxon>Propionibacteriales</taxon>
        <taxon>Propionibacteriaceae</taxon>
        <taxon>Microlunatus</taxon>
    </lineage>
</organism>
<keyword evidence="6" id="KW-1185">Reference proteome</keyword>
<feature type="domain" description="GFO/IDH/MocA-like oxidoreductase" evidence="4">
    <location>
        <begin position="136"/>
        <end position="256"/>
    </location>
</feature>
<dbReference type="EMBL" id="BAABAB010000051">
    <property type="protein sequence ID" value="GAA3641699.1"/>
    <property type="molecule type" value="Genomic_DNA"/>
</dbReference>
<dbReference type="InterPro" id="IPR050984">
    <property type="entry name" value="Gfo/Idh/MocA_domain"/>
</dbReference>
<comment type="caution">
    <text evidence="5">The sequence shown here is derived from an EMBL/GenBank/DDBJ whole genome shotgun (WGS) entry which is preliminary data.</text>
</comment>